<keyword evidence="2" id="KW-1133">Transmembrane helix</keyword>
<evidence type="ECO:0000313" key="5">
    <source>
        <dbReference type="EnsemblMetazoa" id="CapteP201801"/>
    </source>
</evidence>
<organism evidence="4">
    <name type="scientific">Capitella teleta</name>
    <name type="common">Polychaete worm</name>
    <dbReference type="NCBI Taxonomy" id="283909"/>
    <lineage>
        <taxon>Eukaryota</taxon>
        <taxon>Metazoa</taxon>
        <taxon>Spiralia</taxon>
        <taxon>Lophotrochozoa</taxon>
        <taxon>Annelida</taxon>
        <taxon>Polychaeta</taxon>
        <taxon>Sedentaria</taxon>
        <taxon>Scolecida</taxon>
        <taxon>Capitellidae</taxon>
        <taxon>Capitella</taxon>
    </lineage>
</organism>
<dbReference type="EMBL" id="AMQN01009215">
    <property type="status" value="NOT_ANNOTATED_CDS"/>
    <property type="molecule type" value="Genomic_DNA"/>
</dbReference>
<proteinExistence type="predicted"/>
<keyword evidence="2" id="KW-0812">Transmembrane</keyword>
<keyword evidence="2" id="KW-0472">Membrane</keyword>
<sequence>MTKKSLNNGTHEITEMAGWRDDMKFWHHSTRAFRHFDENQQVPLINFLKIPNISNERYHNEMQTRCMSMSCCGKHESSDREMSTRQVVSPENNLATTRPSYDPAPSLRNRGPLHGSFKMYASSVLYYVRKNKTHVQIIKDLFDEDHNIKSTQPPLIIPEEAFRNEFIPTVRPQLQKKKTITRKERVHVTLKIQFTKIGDIKTTEEKFQGFVFVQAQWLEPSLDDVYKQNRCYELLNIDDYWVPELTVDNILDTGKSEQWHFASYDDRGRASIVQRMNVSGWFHETMELSHFPFDTQELTVTIATQLSPNNIRLHAENTKDLAPAVSFVDSSEWYLHSNCDYNVHNPPHDDEIDEARSEGNNEEFPRAYVSRAAKATRKPQFYIFNINVVMAILGAAIFSTFSMECSSPEIRLKTTATLLLSNVTLRLAVNKIVPKVAYFTILDFYMLMSLIHMGMVLAWHAIISTGCSSDEAVDDNTAVLADKVALAVLGFIYLAFNVTYLSVNLLKVYYKFK</sequence>
<feature type="transmembrane region" description="Helical" evidence="2">
    <location>
        <begin position="381"/>
        <end position="398"/>
    </location>
</feature>
<dbReference type="SUPFAM" id="SSF63712">
    <property type="entry name" value="Nicotinic receptor ligand binding domain-like"/>
    <property type="match status" value="1"/>
</dbReference>
<dbReference type="Gene3D" id="2.70.170.10">
    <property type="entry name" value="Neurotransmitter-gated ion-channel ligand-binding domain"/>
    <property type="match status" value="1"/>
</dbReference>
<evidence type="ECO:0000313" key="4">
    <source>
        <dbReference type="EMBL" id="ELU01542.1"/>
    </source>
</evidence>
<dbReference type="InterPro" id="IPR036734">
    <property type="entry name" value="Neur_chan_lig-bd_sf"/>
</dbReference>
<dbReference type="InterPro" id="IPR038050">
    <property type="entry name" value="Neuro_actylchol_rec"/>
</dbReference>
<evidence type="ECO:0000256" key="1">
    <source>
        <dbReference type="SAM" id="MobiDB-lite"/>
    </source>
</evidence>
<dbReference type="OrthoDB" id="203862at2759"/>
<evidence type="ECO:0000313" key="6">
    <source>
        <dbReference type="Proteomes" id="UP000014760"/>
    </source>
</evidence>
<dbReference type="GO" id="GO:0004888">
    <property type="term" value="F:transmembrane signaling receptor activity"/>
    <property type="evidence" value="ECO:0007669"/>
    <property type="project" value="InterPro"/>
</dbReference>
<feature type="compositionally biased region" description="Polar residues" evidence="1">
    <location>
        <begin position="84"/>
        <end position="99"/>
    </location>
</feature>
<accession>R7UE60</accession>
<dbReference type="Pfam" id="PF02931">
    <property type="entry name" value="Neur_chan_LBD"/>
    <property type="match status" value="1"/>
</dbReference>
<dbReference type="HOGENOM" id="CLU_531279_0_0_1"/>
<dbReference type="EnsemblMetazoa" id="CapteT201801">
    <property type="protein sequence ID" value="CapteP201801"/>
    <property type="gene ID" value="CapteG201801"/>
</dbReference>
<dbReference type="InterPro" id="IPR006202">
    <property type="entry name" value="Neur_chan_lig-bd"/>
</dbReference>
<feature type="domain" description="Neurotransmitter-gated ion-channel ligand-binding" evidence="3">
    <location>
        <begin position="182"/>
        <end position="337"/>
    </location>
</feature>
<gene>
    <name evidence="4" type="ORF">CAPTEDRAFT_201801</name>
</gene>
<name>R7UE60_CAPTE</name>
<protein>
    <recommendedName>
        <fullName evidence="3">Neurotransmitter-gated ion-channel ligand-binding domain-containing protein</fullName>
    </recommendedName>
</protein>
<dbReference type="InterPro" id="IPR006201">
    <property type="entry name" value="Neur_channel"/>
</dbReference>
<dbReference type="GO" id="GO:0016020">
    <property type="term" value="C:membrane"/>
    <property type="evidence" value="ECO:0007669"/>
    <property type="project" value="InterPro"/>
</dbReference>
<evidence type="ECO:0000256" key="2">
    <source>
        <dbReference type="SAM" id="Phobius"/>
    </source>
</evidence>
<feature type="region of interest" description="Disordered" evidence="1">
    <location>
        <begin position="77"/>
        <end position="108"/>
    </location>
</feature>
<dbReference type="Proteomes" id="UP000014760">
    <property type="component" value="Unassembled WGS sequence"/>
</dbReference>
<feature type="transmembrane region" description="Helical" evidence="2">
    <location>
        <begin position="484"/>
        <end position="506"/>
    </location>
</feature>
<dbReference type="EMBL" id="KB304960">
    <property type="protein sequence ID" value="ELU01542.1"/>
    <property type="molecule type" value="Genomic_DNA"/>
</dbReference>
<dbReference type="PANTHER" id="PTHR18945">
    <property type="entry name" value="NEUROTRANSMITTER GATED ION CHANNEL"/>
    <property type="match status" value="1"/>
</dbReference>
<dbReference type="Gene3D" id="1.20.58.390">
    <property type="entry name" value="Neurotransmitter-gated ion-channel transmembrane domain"/>
    <property type="match status" value="1"/>
</dbReference>
<dbReference type="GO" id="GO:0005230">
    <property type="term" value="F:extracellular ligand-gated monoatomic ion channel activity"/>
    <property type="evidence" value="ECO:0007669"/>
    <property type="project" value="InterPro"/>
</dbReference>
<feature type="transmembrane region" description="Helical" evidence="2">
    <location>
        <begin position="436"/>
        <end position="464"/>
    </location>
</feature>
<keyword evidence="6" id="KW-1185">Reference proteome</keyword>
<reference evidence="4 6" key="2">
    <citation type="journal article" date="2013" name="Nature">
        <title>Insights into bilaterian evolution from three spiralian genomes.</title>
        <authorList>
            <person name="Simakov O."/>
            <person name="Marletaz F."/>
            <person name="Cho S.J."/>
            <person name="Edsinger-Gonzales E."/>
            <person name="Havlak P."/>
            <person name="Hellsten U."/>
            <person name="Kuo D.H."/>
            <person name="Larsson T."/>
            <person name="Lv J."/>
            <person name="Arendt D."/>
            <person name="Savage R."/>
            <person name="Osoegawa K."/>
            <person name="de Jong P."/>
            <person name="Grimwood J."/>
            <person name="Chapman J.A."/>
            <person name="Shapiro H."/>
            <person name="Aerts A."/>
            <person name="Otillar R.P."/>
            <person name="Terry A.Y."/>
            <person name="Boore J.L."/>
            <person name="Grigoriev I.V."/>
            <person name="Lindberg D.R."/>
            <person name="Seaver E.C."/>
            <person name="Weisblat D.A."/>
            <person name="Putnam N.H."/>
            <person name="Rokhsar D.S."/>
        </authorList>
    </citation>
    <scope>NUCLEOTIDE SEQUENCE</scope>
    <source>
        <strain evidence="4 6">I ESC-2004</strain>
    </source>
</reference>
<evidence type="ECO:0000259" key="3">
    <source>
        <dbReference type="Pfam" id="PF02931"/>
    </source>
</evidence>
<dbReference type="AlphaFoldDB" id="R7UE60"/>
<reference evidence="5" key="3">
    <citation type="submission" date="2015-06" db="UniProtKB">
        <authorList>
            <consortium name="EnsemblMetazoa"/>
        </authorList>
    </citation>
    <scope>IDENTIFICATION</scope>
</reference>
<reference evidence="6" key="1">
    <citation type="submission" date="2012-12" db="EMBL/GenBank/DDBJ databases">
        <authorList>
            <person name="Hellsten U."/>
            <person name="Grimwood J."/>
            <person name="Chapman J.A."/>
            <person name="Shapiro H."/>
            <person name="Aerts A."/>
            <person name="Otillar R.P."/>
            <person name="Terry A.Y."/>
            <person name="Boore J.L."/>
            <person name="Simakov O."/>
            <person name="Marletaz F."/>
            <person name="Cho S.-J."/>
            <person name="Edsinger-Gonzales E."/>
            <person name="Havlak P."/>
            <person name="Kuo D.-H."/>
            <person name="Larsson T."/>
            <person name="Lv J."/>
            <person name="Arendt D."/>
            <person name="Savage R."/>
            <person name="Osoegawa K."/>
            <person name="de Jong P."/>
            <person name="Lindberg D.R."/>
            <person name="Seaver E.C."/>
            <person name="Weisblat D.A."/>
            <person name="Putnam N.H."/>
            <person name="Grigoriev I.V."/>
            <person name="Rokhsar D.S."/>
        </authorList>
    </citation>
    <scope>NUCLEOTIDE SEQUENCE</scope>
    <source>
        <strain evidence="6">I ESC-2004</strain>
    </source>
</reference>